<name>A0AAE1DG21_9GAST</name>
<dbReference type="AlphaFoldDB" id="A0AAE1DG21"/>
<gene>
    <name evidence="2" type="ORF">RRG08_052511</name>
</gene>
<evidence type="ECO:0000313" key="2">
    <source>
        <dbReference type="EMBL" id="KAK3769172.1"/>
    </source>
</evidence>
<dbReference type="EMBL" id="JAWDGP010003959">
    <property type="protein sequence ID" value="KAK3769172.1"/>
    <property type="molecule type" value="Genomic_DNA"/>
</dbReference>
<protein>
    <submittedName>
        <fullName evidence="2">Uncharacterized protein</fullName>
    </submittedName>
</protein>
<proteinExistence type="predicted"/>
<evidence type="ECO:0000313" key="3">
    <source>
        <dbReference type="Proteomes" id="UP001283361"/>
    </source>
</evidence>
<keyword evidence="3" id="KW-1185">Reference proteome</keyword>
<sequence length="128" mass="14448">MFTDPPQAHNSHPSEIPIEAGRQTDTVAALSRWDGRSEATHIGGTEEALTSESYFLHEIADKYRLRVDCFSGNDIDNAQNIRDEKIRRCPAQLPDDNCAPWTSRMTDIISSPIFQTWTPSCVILSIYH</sequence>
<feature type="region of interest" description="Disordered" evidence="1">
    <location>
        <begin position="1"/>
        <end position="23"/>
    </location>
</feature>
<reference evidence="2" key="1">
    <citation type="journal article" date="2023" name="G3 (Bethesda)">
        <title>A reference genome for the long-term kleptoplast-retaining sea slug Elysia crispata morphotype clarki.</title>
        <authorList>
            <person name="Eastman K.E."/>
            <person name="Pendleton A.L."/>
            <person name="Shaikh M.A."/>
            <person name="Suttiyut T."/>
            <person name="Ogas R."/>
            <person name="Tomko P."/>
            <person name="Gavelis G."/>
            <person name="Widhalm J.R."/>
            <person name="Wisecaver J.H."/>
        </authorList>
    </citation>
    <scope>NUCLEOTIDE SEQUENCE</scope>
    <source>
        <strain evidence="2">ECLA1</strain>
    </source>
</reference>
<evidence type="ECO:0000256" key="1">
    <source>
        <dbReference type="SAM" id="MobiDB-lite"/>
    </source>
</evidence>
<accession>A0AAE1DG21</accession>
<dbReference type="Proteomes" id="UP001283361">
    <property type="component" value="Unassembled WGS sequence"/>
</dbReference>
<comment type="caution">
    <text evidence="2">The sequence shown here is derived from an EMBL/GenBank/DDBJ whole genome shotgun (WGS) entry which is preliminary data.</text>
</comment>
<organism evidence="2 3">
    <name type="scientific">Elysia crispata</name>
    <name type="common">lettuce slug</name>
    <dbReference type="NCBI Taxonomy" id="231223"/>
    <lineage>
        <taxon>Eukaryota</taxon>
        <taxon>Metazoa</taxon>
        <taxon>Spiralia</taxon>
        <taxon>Lophotrochozoa</taxon>
        <taxon>Mollusca</taxon>
        <taxon>Gastropoda</taxon>
        <taxon>Heterobranchia</taxon>
        <taxon>Euthyneura</taxon>
        <taxon>Panpulmonata</taxon>
        <taxon>Sacoglossa</taxon>
        <taxon>Placobranchoidea</taxon>
        <taxon>Plakobranchidae</taxon>
        <taxon>Elysia</taxon>
    </lineage>
</organism>